<evidence type="ECO:0000256" key="5">
    <source>
        <dbReference type="ARBA" id="ARBA00023136"/>
    </source>
</evidence>
<dbReference type="InterPro" id="IPR051258">
    <property type="entry name" value="Diverse_Substrate_Transporter"/>
</dbReference>
<feature type="transmembrane region" description="Helical" evidence="6">
    <location>
        <begin position="155"/>
        <end position="173"/>
    </location>
</feature>
<feature type="transmembrane region" description="Helical" evidence="6">
    <location>
        <begin position="43"/>
        <end position="61"/>
    </location>
</feature>
<dbReference type="InterPro" id="IPR000620">
    <property type="entry name" value="EamA_dom"/>
</dbReference>
<comment type="caution">
    <text evidence="8">The sequence shown here is derived from an EMBL/GenBank/DDBJ whole genome shotgun (WGS) entry which is preliminary data.</text>
</comment>
<dbReference type="InterPro" id="IPR037185">
    <property type="entry name" value="EmrE-like"/>
</dbReference>
<keyword evidence="5 6" id="KW-0472">Membrane</keyword>
<dbReference type="Proteomes" id="UP001357452">
    <property type="component" value="Unassembled WGS sequence"/>
</dbReference>
<feature type="domain" description="EamA" evidence="7">
    <location>
        <begin position="154"/>
        <end position="294"/>
    </location>
</feature>
<feature type="domain" description="EamA" evidence="7">
    <location>
        <begin position="10"/>
        <end position="142"/>
    </location>
</feature>
<keyword evidence="4 6" id="KW-1133">Transmembrane helix</keyword>
<evidence type="ECO:0000256" key="1">
    <source>
        <dbReference type="ARBA" id="ARBA00004651"/>
    </source>
</evidence>
<keyword evidence="2" id="KW-1003">Cell membrane</keyword>
<dbReference type="RefSeq" id="WP_330975604.1">
    <property type="nucleotide sequence ID" value="NZ_JAZGLY010000009.1"/>
</dbReference>
<dbReference type="EMBL" id="JAZGLY010000009">
    <property type="protein sequence ID" value="MEE6188198.1"/>
    <property type="molecule type" value="Genomic_DNA"/>
</dbReference>
<evidence type="ECO:0000256" key="6">
    <source>
        <dbReference type="SAM" id="Phobius"/>
    </source>
</evidence>
<feature type="transmembrane region" description="Helical" evidence="6">
    <location>
        <begin position="220"/>
        <end position="244"/>
    </location>
</feature>
<accession>A0ABU7RJM3</accession>
<feature type="transmembrane region" description="Helical" evidence="6">
    <location>
        <begin position="73"/>
        <end position="95"/>
    </location>
</feature>
<organism evidence="8 9">
    <name type="scientific">Niabella digestorum</name>
    <dbReference type="NCBI Taxonomy" id="3117701"/>
    <lineage>
        <taxon>Bacteria</taxon>
        <taxon>Pseudomonadati</taxon>
        <taxon>Bacteroidota</taxon>
        <taxon>Chitinophagia</taxon>
        <taxon>Chitinophagales</taxon>
        <taxon>Chitinophagaceae</taxon>
        <taxon>Niabella</taxon>
    </lineage>
</organism>
<keyword evidence="9" id="KW-1185">Reference proteome</keyword>
<protein>
    <submittedName>
        <fullName evidence="8">DMT family transporter</fullName>
    </submittedName>
</protein>
<dbReference type="PANTHER" id="PTHR42920:SF29">
    <property type="entry name" value="MEMBRANE PROTEIN"/>
    <property type="match status" value="1"/>
</dbReference>
<sequence>MLDRSKLGAIGALLLSTLIMGGSFVILKIGLQYASAYSLLVDRVVVAFLAIGLLKITKVVIIEKISSRLKTILFLLSLLYPTIFFLFQNLGMKYITASETAIMYALIPILTPIASTFILKEKTTALQYFGITICLSGMMYIIAQSFEGASQNLLGYILILSSIAAIVLYYTFLKKTTSKLSTLSITYYLMRYAAASIVTIYVLSAFAFPNFNPDVDRFEQYPYILTLLYLGVLSTLGTSFLTNVGIKYLSIVQTAILYNLSPLFGIVAGVAIMGDILKTYHFIGAVLVFIGIFICLKFQAKKTML</sequence>
<reference evidence="8 9" key="1">
    <citation type="submission" date="2024-01" db="EMBL/GenBank/DDBJ databases">
        <title>Niabella digestum sp. nov., isolated from waste digestion system.</title>
        <authorList>
            <person name="Zhang L."/>
        </authorList>
    </citation>
    <scope>NUCLEOTIDE SEQUENCE [LARGE SCALE GENOMIC DNA]</scope>
    <source>
        <strain evidence="8 9">A18</strain>
    </source>
</reference>
<gene>
    <name evidence="8" type="ORF">V2H41_13035</name>
</gene>
<proteinExistence type="predicted"/>
<feature type="transmembrane region" description="Helical" evidence="6">
    <location>
        <begin position="256"/>
        <end position="274"/>
    </location>
</feature>
<comment type="subcellular location">
    <subcellularLocation>
        <location evidence="1">Cell membrane</location>
        <topology evidence="1">Multi-pass membrane protein</topology>
    </subcellularLocation>
</comment>
<dbReference type="PANTHER" id="PTHR42920">
    <property type="entry name" value="OS03G0707200 PROTEIN-RELATED"/>
    <property type="match status" value="1"/>
</dbReference>
<keyword evidence="3 6" id="KW-0812">Transmembrane</keyword>
<evidence type="ECO:0000313" key="8">
    <source>
        <dbReference type="EMBL" id="MEE6188198.1"/>
    </source>
</evidence>
<evidence type="ECO:0000259" key="7">
    <source>
        <dbReference type="Pfam" id="PF00892"/>
    </source>
</evidence>
<feature type="transmembrane region" description="Helical" evidence="6">
    <location>
        <begin position="126"/>
        <end position="143"/>
    </location>
</feature>
<dbReference type="SUPFAM" id="SSF103481">
    <property type="entry name" value="Multidrug resistance efflux transporter EmrE"/>
    <property type="match status" value="2"/>
</dbReference>
<evidence type="ECO:0000256" key="3">
    <source>
        <dbReference type="ARBA" id="ARBA00022692"/>
    </source>
</evidence>
<name>A0ABU7RJM3_9BACT</name>
<feature type="transmembrane region" description="Helical" evidence="6">
    <location>
        <begin position="280"/>
        <end position="298"/>
    </location>
</feature>
<evidence type="ECO:0000256" key="4">
    <source>
        <dbReference type="ARBA" id="ARBA00022989"/>
    </source>
</evidence>
<feature type="transmembrane region" description="Helical" evidence="6">
    <location>
        <begin position="101"/>
        <end position="119"/>
    </location>
</feature>
<dbReference type="Pfam" id="PF00892">
    <property type="entry name" value="EamA"/>
    <property type="match status" value="2"/>
</dbReference>
<evidence type="ECO:0000313" key="9">
    <source>
        <dbReference type="Proteomes" id="UP001357452"/>
    </source>
</evidence>
<evidence type="ECO:0000256" key="2">
    <source>
        <dbReference type="ARBA" id="ARBA00022475"/>
    </source>
</evidence>
<feature type="transmembrane region" description="Helical" evidence="6">
    <location>
        <begin position="185"/>
        <end position="208"/>
    </location>
</feature>
<feature type="transmembrane region" description="Helical" evidence="6">
    <location>
        <begin position="7"/>
        <end position="31"/>
    </location>
</feature>